<dbReference type="Proteomes" id="UP000269721">
    <property type="component" value="Unassembled WGS sequence"/>
</dbReference>
<dbReference type="AlphaFoldDB" id="A0A4P9WIQ0"/>
<protein>
    <submittedName>
        <fullName evidence="2">Uncharacterized protein</fullName>
    </submittedName>
</protein>
<dbReference type="Gene3D" id="3.80.10.10">
    <property type="entry name" value="Ribonuclease Inhibitor"/>
    <property type="match status" value="1"/>
</dbReference>
<dbReference type="InterPro" id="IPR032675">
    <property type="entry name" value="LRR_dom_sf"/>
</dbReference>
<dbReference type="SUPFAM" id="SSF52047">
    <property type="entry name" value="RNI-like"/>
    <property type="match status" value="1"/>
</dbReference>
<name>A0A4P9WIQ0_9FUNG</name>
<feature type="non-terminal residue" evidence="2">
    <location>
        <position position="493"/>
    </location>
</feature>
<feature type="region of interest" description="Disordered" evidence="1">
    <location>
        <begin position="30"/>
        <end position="52"/>
    </location>
</feature>
<accession>A0A4P9WIQ0</accession>
<dbReference type="EMBL" id="KZ995272">
    <property type="protein sequence ID" value="RKO91010.1"/>
    <property type="molecule type" value="Genomic_DNA"/>
</dbReference>
<organism evidence="2 3">
    <name type="scientific">Blyttiomyces helicus</name>
    <dbReference type="NCBI Taxonomy" id="388810"/>
    <lineage>
        <taxon>Eukaryota</taxon>
        <taxon>Fungi</taxon>
        <taxon>Fungi incertae sedis</taxon>
        <taxon>Chytridiomycota</taxon>
        <taxon>Chytridiomycota incertae sedis</taxon>
        <taxon>Chytridiomycetes</taxon>
        <taxon>Chytridiomycetes incertae sedis</taxon>
        <taxon>Blyttiomyces</taxon>
    </lineage>
</organism>
<evidence type="ECO:0000313" key="3">
    <source>
        <dbReference type="Proteomes" id="UP000269721"/>
    </source>
</evidence>
<keyword evidence="3" id="KW-1185">Reference proteome</keyword>
<reference evidence="3" key="1">
    <citation type="journal article" date="2018" name="Nat. Microbiol.">
        <title>Leveraging single-cell genomics to expand the fungal tree of life.</title>
        <authorList>
            <person name="Ahrendt S.R."/>
            <person name="Quandt C.A."/>
            <person name="Ciobanu D."/>
            <person name="Clum A."/>
            <person name="Salamov A."/>
            <person name="Andreopoulos B."/>
            <person name="Cheng J.F."/>
            <person name="Woyke T."/>
            <person name="Pelin A."/>
            <person name="Henrissat B."/>
            <person name="Reynolds N.K."/>
            <person name="Benny G.L."/>
            <person name="Smith M.E."/>
            <person name="James T.Y."/>
            <person name="Grigoriev I.V."/>
        </authorList>
    </citation>
    <scope>NUCLEOTIDE SEQUENCE [LARGE SCALE GENOMIC DNA]</scope>
</reference>
<sequence>MAAVGAQAAMAPAAQPVQLATATGTVHVPDVTQAAQQPKRCRSRRRGPPSASTSFFPLPALVVLPAIRTSRGISAPALCATFILSNSYTLFRHPDGSHRVEGNRRLDFRFDDWSDISGRGGIQYLYDPVPKMSNLREVCFWESSYSEHSLDPPLAIMSALFRSCHRLVAFQYVAAQSASPPPPRLSPIDNYEDLSQLPTKVAKRVARLKLLRFSPSLYTSDNDPVCVFFRMVQAAPKPALVAWVVPEDMPPAQTIYISTNACEYEENPIDATRIPGIVSLRPSLRRLVRDDVVFTSNHAMANLLGAFPMIDQIELIRVRMLEEASINILESAQPLKLLRLEETEAPESALIQLLRLRGSALTHLLLPRNHRVTDSTLSAVAYHTPALEVLAISGCSYASPHLFLARGDEGTENLFAHAPSFALPRNEMPEPPTDPHGLRLRGCAGTRAGIAQRLWHQLWQRVAPESPRMGGARGWIAVMGRALFAFQIVGVRA</sequence>
<evidence type="ECO:0000313" key="2">
    <source>
        <dbReference type="EMBL" id="RKO91010.1"/>
    </source>
</evidence>
<evidence type="ECO:0000256" key="1">
    <source>
        <dbReference type="SAM" id="MobiDB-lite"/>
    </source>
</evidence>
<proteinExistence type="predicted"/>
<gene>
    <name evidence="2" type="ORF">BDK51DRAFT_41686</name>
</gene>